<accession>A0A1H7KLN6</accession>
<dbReference type="SUPFAM" id="SSF53448">
    <property type="entry name" value="Nucleotide-diphospho-sugar transferases"/>
    <property type="match status" value="1"/>
</dbReference>
<protein>
    <submittedName>
        <fullName evidence="6">Succinoglycan biosynthesis protein ExoO</fullName>
    </submittedName>
</protein>
<sequence>MEKRDQTIGARCAHDKAAKRPIVSVIMANFNGAAHLESAVHSVLAQSLENLELLFADDASTDASVRLMTEIIAQDRRVKLLRSDVNAGPAAARNRALDMARGTWIAIVDSDDLLHPERFERLTGTAHALEADAIADDLIRFHDGTSDSDPGTLLGDTRQWEPLRITPAMMLGKGAAGPLGYLKPMFRSERIGALRYREDIRIGEDHEFYMRFLLRGGKMYLTPQSYYLYRQHPASISHRLKPADLNSMIRAQDDLTPLMTGPERAIASRRRIEMEQARRLEACVADIRAWRILPTLGRLVRHPKTALAFAQLVCRRLASRRRRKNPRPEVASELLLAPPDGYLPNHAGLGHMSRHIAIPHCADAWTGADWAKVTAVTQHPATQVIAVGAVGLFALGYVSAPRRALLGQTASDWPAGAQRLLANGYAVISPGANFDHPDARTAARRIVSLVPAPASPPARPSPLRPAVKTKAC</sequence>
<dbReference type="PANTHER" id="PTHR43685">
    <property type="entry name" value="GLYCOSYLTRANSFERASE"/>
    <property type="match status" value="1"/>
</dbReference>
<name>A0A1H7KLN6_9RHOB</name>
<proteinExistence type="inferred from homology"/>
<dbReference type="RefSeq" id="WP_093033220.1">
    <property type="nucleotide sequence ID" value="NZ_FOAG01000002.1"/>
</dbReference>
<dbReference type="Pfam" id="PF00535">
    <property type="entry name" value="Glycos_transf_2"/>
    <property type="match status" value="1"/>
</dbReference>
<feature type="region of interest" description="Disordered" evidence="4">
    <location>
        <begin position="451"/>
        <end position="472"/>
    </location>
</feature>
<keyword evidence="7" id="KW-1185">Reference proteome</keyword>
<evidence type="ECO:0000313" key="7">
    <source>
        <dbReference type="Proteomes" id="UP000199582"/>
    </source>
</evidence>
<dbReference type="InterPro" id="IPR050834">
    <property type="entry name" value="Glycosyltransf_2"/>
</dbReference>
<dbReference type="CDD" id="cd00761">
    <property type="entry name" value="Glyco_tranf_GTA_type"/>
    <property type="match status" value="1"/>
</dbReference>
<feature type="compositionally biased region" description="Pro residues" evidence="4">
    <location>
        <begin position="453"/>
        <end position="463"/>
    </location>
</feature>
<dbReference type="Proteomes" id="UP000199582">
    <property type="component" value="Unassembled WGS sequence"/>
</dbReference>
<organism evidence="6 7">
    <name type="scientific">Roseovarius azorensis</name>
    <dbReference type="NCBI Taxonomy" id="1287727"/>
    <lineage>
        <taxon>Bacteria</taxon>
        <taxon>Pseudomonadati</taxon>
        <taxon>Pseudomonadota</taxon>
        <taxon>Alphaproteobacteria</taxon>
        <taxon>Rhodobacterales</taxon>
        <taxon>Roseobacteraceae</taxon>
        <taxon>Roseovarius</taxon>
    </lineage>
</organism>
<comment type="similarity">
    <text evidence="1">Belongs to the glycosyltransferase 2 family.</text>
</comment>
<evidence type="ECO:0000256" key="3">
    <source>
        <dbReference type="ARBA" id="ARBA00022679"/>
    </source>
</evidence>
<keyword evidence="2" id="KW-0328">Glycosyltransferase</keyword>
<evidence type="ECO:0000313" key="6">
    <source>
        <dbReference type="EMBL" id="SEK87709.1"/>
    </source>
</evidence>
<dbReference type="EMBL" id="FOAG01000002">
    <property type="protein sequence ID" value="SEK87709.1"/>
    <property type="molecule type" value="Genomic_DNA"/>
</dbReference>
<feature type="domain" description="Glycosyltransferase 2-like" evidence="5">
    <location>
        <begin position="24"/>
        <end position="158"/>
    </location>
</feature>
<evidence type="ECO:0000256" key="1">
    <source>
        <dbReference type="ARBA" id="ARBA00006739"/>
    </source>
</evidence>
<dbReference type="STRING" id="1287727.SAMN05443999_102451"/>
<dbReference type="GO" id="GO:0016757">
    <property type="term" value="F:glycosyltransferase activity"/>
    <property type="evidence" value="ECO:0007669"/>
    <property type="project" value="UniProtKB-KW"/>
</dbReference>
<keyword evidence="3" id="KW-0808">Transferase</keyword>
<reference evidence="6 7" key="1">
    <citation type="submission" date="2016-10" db="EMBL/GenBank/DDBJ databases">
        <authorList>
            <person name="de Groot N.N."/>
        </authorList>
    </citation>
    <scope>NUCLEOTIDE SEQUENCE [LARGE SCALE GENOMIC DNA]</scope>
    <source>
        <strain evidence="6 7">DSM 100674</strain>
    </source>
</reference>
<gene>
    <name evidence="6" type="ORF">SAMN05443999_102451</name>
</gene>
<evidence type="ECO:0000256" key="2">
    <source>
        <dbReference type="ARBA" id="ARBA00022676"/>
    </source>
</evidence>
<dbReference type="InterPro" id="IPR029044">
    <property type="entry name" value="Nucleotide-diphossugar_trans"/>
</dbReference>
<dbReference type="OrthoDB" id="9790710at2"/>
<dbReference type="Gene3D" id="3.90.550.10">
    <property type="entry name" value="Spore Coat Polysaccharide Biosynthesis Protein SpsA, Chain A"/>
    <property type="match status" value="1"/>
</dbReference>
<dbReference type="AlphaFoldDB" id="A0A1H7KLN6"/>
<dbReference type="InterPro" id="IPR001173">
    <property type="entry name" value="Glyco_trans_2-like"/>
</dbReference>
<dbReference type="PANTHER" id="PTHR43685:SF5">
    <property type="entry name" value="GLYCOSYLTRANSFERASE EPSE-RELATED"/>
    <property type="match status" value="1"/>
</dbReference>
<evidence type="ECO:0000256" key="4">
    <source>
        <dbReference type="SAM" id="MobiDB-lite"/>
    </source>
</evidence>
<evidence type="ECO:0000259" key="5">
    <source>
        <dbReference type="Pfam" id="PF00535"/>
    </source>
</evidence>